<organism evidence="1 2">
    <name type="scientific">Didymella exigua CBS 183.55</name>
    <dbReference type="NCBI Taxonomy" id="1150837"/>
    <lineage>
        <taxon>Eukaryota</taxon>
        <taxon>Fungi</taxon>
        <taxon>Dikarya</taxon>
        <taxon>Ascomycota</taxon>
        <taxon>Pezizomycotina</taxon>
        <taxon>Dothideomycetes</taxon>
        <taxon>Pleosporomycetidae</taxon>
        <taxon>Pleosporales</taxon>
        <taxon>Pleosporineae</taxon>
        <taxon>Didymellaceae</taxon>
        <taxon>Didymella</taxon>
    </lineage>
</organism>
<reference evidence="1" key="1">
    <citation type="journal article" date="2020" name="Stud. Mycol.">
        <title>101 Dothideomycetes genomes: a test case for predicting lifestyles and emergence of pathogens.</title>
        <authorList>
            <person name="Haridas S."/>
            <person name="Albert R."/>
            <person name="Binder M."/>
            <person name="Bloem J."/>
            <person name="Labutti K."/>
            <person name="Salamov A."/>
            <person name="Andreopoulos B."/>
            <person name="Baker S."/>
            <person name="Barry K."/>
            <person name="Bills G."/>
            <person name="Bluhm B."/>
            <person name="Cannon C."/>
            <person name="Castanera R."/>
            <person name="Culley D."/>
            <person name="Daum C."/>
            <person name="Ezra D."/>
            <person name="Gonzalez J."/>
            <person name="Henrissat B."/>
            <person name="Kuo A."/>
            <person name="Liang C."/>
            <person name="Lipzen A."/>
            <person name="Lutzoni F."/>
            <person name="Magnuson J."/>
            <person name="Mondo S."/>
            <person name="Nolan M."/>
            <person name="Ohm R."/>
            <person name="Pangilinan J."/>
            <person name="Park H.-J."/>
            <person name="Ramirez L."/>
            <person name="Alfaro M."/>
            <person name="Sun H."/>
            <person name="Tritt A."/>
            <person name="Yoshinaga Y."/>
            <person name="Zwiers L.-H."/>
            <person name="Turgeon B."/>
            <person name="Goodwin S."/>
            <person name="Spatafora J."/>
            <person name="Crous P."/>
            <person name="Grigoriev I."/>
        </authorList>
    </citation>
    <scope>NUCLEOTIDE SEQUENCE</scope>
    <source>
        <strain evidence="1">CBS 183.55</strain>
    </source>
</reference>
<protein>
    <submittedName>
        <fullName evidence="1">Uncharacterized protein</fullName>
    </submittedName>
</protein>
<keyword evidence="2" id="KW-1185">Reference proteome</keyword>
<name>A0A6A5RIJ3_9PLEO</name>
<dbReference type="GeneID" id="54350987"/>
<evidence type="ECO:0000313" key="2">
    <source>
        <dbReference type="Proteomes" id="UP000800082"/>
    </source>
</evidence>
<dbReference type="Proteomes" id="UP000800082">
    <property type="component" value="Unassembled WGS sequence"/>
</dbReference>
<dbReference type="RefSeq" id="XP_033446518.1">
    <property type="nucleotide sequence ID" value="XM_033593319.1"/>
</dbReference>
<dbReference type="AlphaFoldDB" id="A0A6A5RIJ3"/>
<accession>A0A6A5RIJ3</accession>
<feature type="non-terminal residue" evidence="1">
    <location>
        <position position="1"/>
    </location>
</feature>
<gene>
    <name evidence="1" type="ORF">M421DRAFT_422950</name>
</gene>
<evidence type="ECO:0000313" key="1">
    <source>
        <dbReference type="EMBL" id="KAF1926266.1"/>
    </source>
</evidence>
<dbReference type="EMBL" id="ML978978">
    <property type="protein sequence ID" value="KAF1926266.1"/>
    <property type="molecule type" value="Genomic_DNA"/>
</dbReference>
<sequence length="69" mass="7558">IHSRLDYKTIVTSVTTSTPSTLHLDYIPDPRAAQDAAELDNYVALLTETVQHSIQTAGKLNHKEGRAAL</sequence>
<proteinExistence type="predicted"/>